<feature type="region of interest" description="Disordered" evidence="1">
    <location>
        <begin position="1"/>
        <end position="23"/>
    </location>
</feature>
<evidence type="ECO:0000313" key="3">
    <source>
        <dbReference type="Proteomes" id="UP000015104"/>
    </source>
</evidence>
<feature type="compositionally biased region" description="Basic and acidic residues" evidence="1">
    <location>
        <begin position="11"/>
        <end position="23"/>
    </location>
</feature>
<sequence>MELDSSNIEMHQQDVKAMRDNHN</sequence>
<dbReference type="HOGENOM" id="CLU_3423461_0_0_1"/>
<feature type="compositionally biased region" description="Polar residues" evidence="1">
    <location>
        <begin position="1"/>
        <end position="10"/>
    </location>
</feature>
<accession>T1KDX8</accession>
<reference evidence="2" key="2">
    <citation type="submission" date="2015-06" db="UniProtKB">
        <authorList>
            <consortium name="EnsemblMetazoa"/>
        </authorList>
    </citation>
    <scope>IDENTIFICATION</scope>
</reference>
<proteinExistence type="predicted"/>
<name>T1KDX8_TETUR</name>
<dbReference type="Proteomes" id="UP000015104">
    <property type="component" value="Unassembled WGS sequence"/>
</dbReference>
<keyword evidence="3" id="KW-1185">Reference proteome</keyword>
<evidence type="ECO:0000256" key="1">
    <source>
        <dbReference type="SAM" id="MobiDB-lite"/>
    </source>
</evidence>
<dbReference type="AlphaFoldDB" id="T1KDX8"/>
<organism evidence="2 3">
    <name type="scientific">Tetranychus urticae</name>
    <name type="common">Two-spotted spider mite</name>
    <dbReference type="NCBI Taxonomy" id="32264"/>
    <lineage>
        <taxon>Eukaryota</taxon>
        <taxon>Metazoa</taxon>
        <taxon>Ecdysozoa</taxon>
        <taxon>Arthropoda</taxon>
        <taxon>Chelicerata</taxon>
        <taxon>Arachnida</taxon>
        <taxon>Acari</taxon>
        <taxon>Acariformes</taxon>
        <taxon>Trombidiformes</taxon>
        <taxon>Prostigmata</taxon>
        <taxon>Eleutherengona</taxon>
        <taxon>Raphignathae</taxon>
        <taxon>Tetranychoidea</taxon>
        <taxon>Tetranychidae</taxon>
        <taxon>Tetranychus</taxon>
    </lineage>
</organism>
<reference evidence="3" key="1">
    <citation type="submission" date="2011-08" db="EMBL/GenBank/DDBJ databases">
        <authorList>
            <person name="Rombauts S."/>
        </authorList>
    </citation>
    <scope>NUCLEOTIDE SEQUENCE</scope>
    <source>
        <strain evidence="3">London</strain>
    </source>
</reference>
<dbReference type="EnsemblMetazoa" id="tetur09g04590.1">
    <property type="protein sequence ID" value="tetur09g04590.1"/>
    <property type="gene ID" value="tetur09g04590"/>
</dbReference>
<protein>
    <submittedName>
        <fullName evidence="2">Uncharacterized protein</fullName>
    </submittedName>
</protein>
<dbReference type="EMBL" id="CAEY01002033">
    <property type="status" value="NOT_ANNOTATED_CDS"/>
    <property type="molecule type" value="Genomic_DNA"/>
</dbReference>
<evidence type="ECO:0000313" key="2">
    <source>
        <dbReference type="EnsemblMetazoa" id="tetur09g04590.1"/>
    </source>
</evidence>